<evidence type="ECO:0000256" key="2">
    <source>
        <dbReference type="ARBA" id="ARBA00001966"/>
    </source>
</evidence>
<evidence type="ECO:0000259" key="10">
    <source>
        <dbReference type="Pfam" id="PF00724"/>
    </source>
</evidence>
<proteinExistence type="inferred from homology"/>
<dbReference type="Pfam" id="PF07992">
    <property type="entry name" value="Pyr_redox_2"/>
    <property type="match status" value="1"/>
</dbReference>
<evidence type="ECO:0000256" key="1">
    <source>
        <dbReference type="ARBA" id="ARBA00001917"/>
    </source>
</evidence>
<dbReference type="STRING" id="1577792.QX51_16975"/>
<dbReference type="GO" id="GO:0051536">
    <property type="term" value="F:iron-sulfur cluster binding"/>
    <property type="evidence" value="ECO:0007669"/>
    <property type="project" value="UniProtKB-KW"/>
</dbReference>
<keyword evidence="6" id="KW-0479">Metal-binding</keyword>
<dbReference type="InterPro" id="IPR036188">
    <property type="entry name" value="FAD/NAD-bd_sf"/>
</dbReference>
<dbReference type="Gene3D" id="3.40.50.720">
    <property type="entry name" value="NAD(P)-binding Rossmann-like Domain"/>
    <property type="match status" value="1"/>
</dbReference>
<evidence type="ECO:0000256" key="3">
    <source>
        <dbReference type="ARBA" id="ARBA00011048"/>
    </source>
</evidence>
<feature type="domain" description="NADH:flavin oxidoreductase/NADH oxidase N-terminal" evidence="10">
    <location>
        <begin position="5"/>
        <end position="335"/>
    </location>
</feature>
<dbReference type="InterPro" id="IPR001155">
    <property type="entry name" value="OxRdtase_FMN_N"/>
</dbReference>
<keyword evidence="5" id="KW-0288">FMN</keyword>
<dbReference type="Gene3D" id="3.20.20.70">
    <property type="entry name" value="Aldolase class I"/>
    <property type="match status" value="1"/>
</dbReference>
<evidence type="ECO:0008006" key="14">
    <source>
        <dbReference type="Google" id="ProtNLM"/>
    </source>
</evidence>
<dbReference type="OrthoDB" id="9772736at2"/>
<name>A0A0B3VGJ8_9FIRM</name>
<dbReference type="GO" id="GO:0016491">
    <property type="term" value="F:oxidoreductase activity"/>
    <property type="evidence" value="ECO:0007669"/>
    <property type="project" value="UniProtKB-KW"/>
</dbReference>
<keyword evidence="9" id="KW-0411">Iron-sulfur</keyword>
<dbReference type="InterPro" id="IPR051793">
    <property type="entry name" value="NADH:flavin_oxidoreductase"/>
</dbReference>
<dbReference type="Pfam" id="PF00724">
    <property type="entry name" value="Oxidored_FMN"/>
    <property type="match status" value="1"/>
</dbReference>
<dbReference type="PRINTS" id="PR00368">
    <property type="entry name" value="FADPNR"/>
</dbReference>
<dbReference type="PRINTS" id="PR00469">
    <property type="entry name" value="PNDRDTASEII"/>
</dbReference>
<dbReference type="EMBL" id="JWHR01000135">
    <property type="protein sequence ID" value="KHS55881.1"/>
    <property type="molecule type" value="Genomic_DNA"/>
</dbReference>
<dbReference type="Gene3D" id="3.50.50.60">
    <property type="entry name" value="FAD/NAD(P)-binding domain"/>
    <property type="match status" value="1"/>
</dbReference>
<sequence length="641" mass="69700">MICTKLFSPGKIGSMDLKNRVILPAMGSEMTINGGEPSDELIDYHVARVKGGCGLNIVEIAAIHPSTKNPMDLGIYDDSFIPGLKRLADAIREAGGKSAIQIWHGGRVVRNPIDGYDIVAPSAIKSPYSAKAPRELTIDEIYELIEAYGDACLRAKRAGFDSVELHGAHGYLLAEFMSKTCNKRTDEFGGSFENRIKFPLMVIENVRKKVGEDFPIIYRISGSEFCEDGITVEDVIEFAKLAEKAGIDALHVSAGTTATLEYVVPPIDFKQGFNVENAYKIKQHINIPVITVGRINDPIFAEKILDDEKADFVGIGRAQLADAEFCNKAKENRFDEIIKCIGCNQGCFDMYLVPNQDISCMRNPSCSREREYKIKSCETPKKVLVIGGGPGGVEAAKVAKLRGHDVTLCEKTNSIGGQFKIAGLAPRKEEFALAADNMEATLKKVGVKVLKLTEVNKDFIKEFAPDEIVLATGANQFVPPIKGVEGDNVVLAWDVLKGESTVGKNVVIIGGGLVGLEVAETLAEENKNVTVIEMLDRVGNGIGWLRGICVHKNIYKLGIKTLTSTKCLEINEASVLVEKDGESSLIEGIDSVVIAIGSRANNSLEEFIKSTNIPYHVIGDAVKPRRALDAIWEAASVAREI</sequence>
<keyword evidence="13" id="KW-1185">Reference proteome</keyword>
<accession>A0A0B3VGJ8</accession>
<comment type="cofactor">
    <cofactor evidence="2">
        <name>[4Fe-4S] cluster</name>
        <dbReference type="ChEBI" id="CHEBI:49883"/>
    </cofactor>
</comment>
<dbReference type="SUPFAM" id="SSF51905">
    <property type="entry name" value="FAD/NAD(P)-binding domain"/>
    <property type="match status" value="1"/>
</dbReference>
<keyword evidence="4" id="KW-0285">Flavoprotein</keyword>
<keyword evidence="7" id="KW-0560">Oxidoreductase</keyword>
<dbReference type="RefSeq" id="WP_039681091.1">
    <property type="nucleotide sequence ID" value="NZ_JWHR01000135.1"/>
</dbReference>
<dbReference type="PANTHER" id="PTHR42917:SF2">
    <property type="entry name" value="2,4-DIENOYL-COA REDUCTASE [(2E)-ENOYL-COA-PRODUCING]"/>
    <property type="match status" value="1"/>
</dbReference>
<dbReference type="GO" id="GO:0010181">
    <property type="term" value="F:FMN binding"/>
    <property type="evidence" value="ECO:0007669"/>
    <property type="project" value="InterPro"/>
</dbReference>
<keyword evidence="8" id="KW-0408">Iron</keyword>
<evidence type="ECO:0000259" key="11">
    <source>
        <dbReference type="Pfam" id="PF07992"/>
    </source>
</evidence>
<feature type="domain" description="FAD/NAD(P)-binding" evidence="11">
    <location>
        <begin position="381"/>
        <end position="605"/>
    </location>
</feature>
<evidence type="ECO:0000256" key="9">
    <source>
        <dbReference type="ARBA" id="ARBA00023014"/>
    </source>
</evidence>
<dbReference type="PANTHER" id="PTHR42917">
    <property type="entry name" value="2,4-DIENOYL-COA REDUCTASE"/>
    <property type="match status" value="1"/>
</dbReference>
<evidence type="ECO:0000256" key="6">
    <source>
        <dbReference type="ARBA" id="ARBA00022723"/>
    </source>
</evidence>
<comment type="similarity">
    <text evidence="3">In the N-terminal section; belongs to the NADH:flavin oxidoreductase/NADH oxidase family.</text>
</comment>
<dbReference type="InterPro" id="IPR023753">
    <property type="entry name" value="FAD/NAD-binding_dom"/>
</dbReference>
<dbReference type="Proteomes" id="UP000031189">
    <property type="component" value="Unassembled WGS sequence"/>
</dbReference>
<evidence type="ECO:0000256" key="7">
    <source>
        <dbReference type="ARBA" id="ARBA00023002"/>
    </source>
</evidence>
<protein>
    <recommendedName>
        <fullName evidence="14">NADH oxidase</fullName>
    </recommendedName>
</protein>
<reference evidence="12 13" key="1">
    <citation type="submission" date="2014-12" db="EMBL/GenBank/DDBJ databases">
        <title>Draft genome sequence of Terrisporobacter sp. 08-306576, isolated from the blood culture of a bacteremia patient.</title>
        <authorList>
            <person name="Lund L.C."/>
            <person name="Sydenham T.V."/>
            <person name="Hogh S.V."/>
            <person name="Skov M.N."/>
            <person name="Kemp M."/>
            <person name="Justesen U.S."/>
        </authorList>
    </citation>
    <scope>NUCLEOTIDE SEQUENCE [LARGE SCALE GENOMIC DNA]</scope>
    <source>
        <strain evidence="12 13">08-306576</strain>
    </source>
</reference>
<evidence type="ECO:0000256" key="5">
    <source>
        <dbReference type="ARBA" id="ARBA00022643"/>
    </source>
</evidence>
<dbReference type="SUPFAM" id="SSF51395">
    <property type="entry name" value="FMN-linked oxidoreductases"/>
    <property type="match status" value="1"/>
</dbReference>
<dbReference type="InterPro" id="IPR013785">
    <property type="entry name" value="Aldolase_TIM"/>
</dbReference>
<evidence type="ECO:0000256" key="4">
    <source>
        <dbReference type="ARBA" id="ARBA00022630"/>
    </source>
</evidence>
<evidence type="ECO:0000313" key="13">
    <source>
        <dbReference type="Proteomes" id="UP000031189"/>
    </source>
</evidence>
<dbReference type="GO" id="GO:0046872">
    <property type="term" value="F:metal ion binding"/>
    <property type="evidence" value="ECO:0007669"/>
    <property type="project" value="UniProtKB-KW"/>
</dbReference>
<comment type="caution">
    <text evidence="12">The sequence shown here is derived from an EMBL/GenBank/DDBJ whole genome shotgun (WGS) entry which is preliminary data.</text>
</comment>
<dbReference type="CDD" id="cd02803">
    <property type="entry name" value="OYE_like_FMN_family"/>
    <property type="match status" value="1"/>
</dbReference>
<comment type="cofactor">
    <cofactor evidence="1">
        <name>FMN</name>
        <dbReference type="ChEBI" id="CHEBI:58210"/>
    </cofactor>
</comment>
<organism evidence="12 13">
    <name type="scientific">Terrisporobacter othiniensis</name>
    <dbReference type="NCBI Taxonomy" id="1577792"/>
    <lineage>
        <taxon>Bacteria</taxon>
        <taxon>Bacillati</taxon>
        <taxon>Bacillota</taxon>
        <taxon>Clostridia</taxon>
        <taxon>Peptostreptococcales</taxon>
        <taxon>Peptostreptococcaceae</taxon>
        <taxon>Terrisporobacter</taxon>
    </lineage>
</organism>
<evidence type="ECO:0000313" key="12">
    <source>
        <dbReference type="EMBL" id="KHS55881.1"/>
    </source>
</evidence>
<evidence type="ECO:0000256" key="8">
    <source>
        <dbReference type="ARBA" id="ARBA00023004"/>
    </source>
</evidence>
<dbReference type="AlphaFoldDB" id="A0A0B3VGJ8"/>
<gene>
    <name evidence="12" type="ORF">QX51_16975</name>
</gene>